<evidence type="ECO:0008006" key="3">
    <source>
        <dbReference type="Google" id="ProtNLM"/>
    </source>
</evidence>
<organism evidence="1 2">
    <name type="scientific">Desulfacinum infernum DSM 9756</name>
    <dbReference type="NCBI Taxonomy" id="1121391"/>
    <lineage>
        <taxon>Bacteria</taxon>
        <taxon>Pseudomonadati</taxon>
        <taxon>Thermodesulfobacteriota</taxon>
        <taxon>Syntrophobacteria</taxon>
        <taxon>Syntrophobacterales</taxon>
        <taxon>Syntrophobacteraceae</taxon>
        <taxon>Desulfacinum</taxon>
    </lineage>
</organism>
<evidence type="ECO:0000313" key="2">
    <source>
        <dbReference type="Proteomes" id="UP000184076"/>
    </source>
</evidence>
<dbReference type="AlphaFoldDB" id="A0A1M5FFG4"/>
<dbReference type="PANTHER" id="PTHR42827">
    <property type="entry name" value="IRON-SULFUR CLUSTER-BINDING PROTEIN-RELATED"/>
    <property type="match status" value="1"/>
</dbReference>
<reference evidence="2" key="1">
    <citation type="submission" date="2016-11" db="EMBL/GenBank/DDBJ databases">
        <authorList>
            <person name="Varghese N."/>
            <person name="Submissions S."/>
        </authorList>
    </citation>
    <scope>NUCLEOTIDE SEQUENCE [LARGE SCALE GENOMIC DNA]</scope>
    <source>
        <strain evidence="2">DSM 9756</strain>
    </source>
</reference>
<proteinExistence type="predicted"/>
<dbReference type="STRING" id="1121391.SAMN02745206_02878"/>
<accession>A0A1M5FFG4</accession>
<dbReference type="RefSeq" id="WP_073040660.1">
    <property type="nucleotide sequence ID" value="NZ_FQVB01000031.1"/>
</dbReference>
<dbReference type="EMBL" id="FQVB01000031">
    <property type="protein sequence ID" value="SHF90225.1"/>
    <property type="molecule type" value="Genomic_DNA"/>
</dbReference>
<dbReference type="PANTHER" id="PTHR42827:SF1">
    <property type="entry name" value="IRON-SULFUR CLUSTER-BINDING PROTEIN"/>
    <property type="match status" value="1"/>
</dbReference>
<protein>
    <recommendedName>
        <fullName evidence="3">Epoxyqueuosine reductase</fullName>
    </recommendedName>
</protein>
<dbReference type="Proteomes" id="UP000184076">
    <property type="component" value="Unassembled WGS sequence"/>
</dbReference>
<keyword evidence="2" id="KW-1185">Reference proteome</keyword>
<name>A0A1M5FFG4_9BACT</name>
<gene>
    <name evidence="1" type="ORF">SAMN02745206_02878</name>
</gene>
<evidence type="ECO:0000313" key="1">
    <source>
        <dbReference type="EMBL" id="SHF90225.1"/>
    </source>
</evidence>
<dbReference type="OrthoDB" id="9784571at2"/>
<sequence length="261" mass="28987">MSPQEWIAEEIERVMDQWIAEGRSADYWRRPVLVGIASAQDPLFNELPRVAAPDHAFATDLLADARSVVVFFLPFQKDVVHSNKREPSGFASRTWAEAYVATNSLIGRICDHLQDRLAVDGHRCAVTPATHNFDEERLVSRWSHKHLAYIAGLGTFGVHHQLITRAGCCGRLGSFVTSAGFPPSRRPDAEFCLVKAGKECGKCVSRCVYGALREDGFDRHRCYARLLENDRHYADLPLVDVCGKCAADVPCSYGTPGVREG</sequence>